<name>A0A8H7WDZ2_9HELO</name>
<accession>A0A8H7WDZ2</accession>
<feature type="chain" id="PRO_5034008141" evidence="2">
    <location>
        <begin position="23"/>
        <end position="252"/>
    </location>
</feature>
<comment type="caution">
    <text evidence="3">The sequence shown here is derived from an EMBL/GenBank/DDBJ whole genome shotgun (WGS) entry which is preliminary data.</text>
</comment>
<organism evidence="3 4">
    <name type="scientific">Cadophora malorum</name>
    <dbReference type="NCBI Taxonomy" id="108018"/>
    <lineage>
        <taxon>Eukaryota</taxon>
        <taxon>Fungi</taxon>
        <taxon>Dikarya</taxon>
        <taxon>Ascomycota</taxon>
        <taxon>Pezizomycotina</taxon>
        <taxon>Leotiomycetes</taxon>
        <taxon>Helotiales</taxon>
        <taxon>Ploettnerulaceae</taxon>
        <taxon>Cadophora</taxon>
    </lineage>
</organism>
<proteinExistence type="predicted"/>
<gene>
    <name evidence="3" type="ORF">IFR04_003853</name>
</gene>
<evidence type="ECO:0000313" key="4">
    <source>
        <dbReference type="Proteomes" id="UP000664132"/>
    </source>
</evidence>
<feature type="region of interest" description="Disordered" evidence="1">
    <location>
        <begin position="160"/>
        <end position="189"/>
    </location>
</feature>
<evidence type="ECO:0000256" key="2">
    <source>
        <dbReference type="SAM" id="SignalP"/>
    </source>
</evidence>
<dbReference type="EMBL" id="JAFJYH010000040">
    <property type="protein sequence ID" value="KAG4423077.1"/>
    <property type="molecule type" value="Genomic_DNA"/>
</dbReference>
<feature type="region of interest" description="Disordered" evidence="1">
    <location>
        <begin position="91"/>
        <end position="116"/>
    </location>
</feature>
<reference evidence="3" key="1">
    <citation type="submission" date="2021-02" db="EMBL/GenBank/DDBJ databases">
        <title>Genome sequence Cadophora malorum strain M34.</title>
        <authorList>
            <person name="Stefanovic E."/>
            <person name="Vu D."/>
            <person name="Scully C."/>
            <person name="Dijksterhuis J."/>
            <person name="Roader J."/>
            <person name="Houbraken J."/>
        </authorList>
    </citation>
    <scope>NUCLEOTIDE SEQUENCE</scope>
    <source>
        <strain evidence="3">M34</strain>
    </source>
</reference>
<dbReference type="OrthoDB" id="3539206at2759"/>
<dbReference type="Proteomes" id="UP000664132">
    <property type="component" value="Unassembled WGS sequence"/>
</dbReference>
<dbReference type="AlphaFoldDB" id="A0A8H7WDZ2"/>
<keyword evidence="2" id="KW-0732">Signal</keyword>
<evidence type="ECO:0000256" key="1">
    <source>
        <dbReference type="SAM" id="MobiDB-lite"/>
    </source>
</evidence>
<feature type="signal peptide" evidence="2">
    <location>
        <begin position="1"/>
        <end position="22"/>
    </location>
</feature>
<protein>
    <submittedName>
        <fullName evidence="3">Uncharacterized protein</fullName>
    </submittedName>
</protein>
<sequence length="252" mass="27545">MFFSNLLILGGGLLMVTTEVEARAIGKLSFLPHLPFSTTSTSIASIPQAQSAEQTCAFTPHIPLRTTQSAFSIPTSAWPLLRTLLSTHIIPQAAPAPSPPSSPETQTSADTPRAVVQSQQKIILHDSVQTLHLRDFTDDASLEGLVLGLVFSTGERESSEKELRSLPVQNSPSKGVKEMRRRGVVAGEGEQERRSCIEEAVRKVEEGRVMEGVLELDGRGGTVGFLVYRLDWTYYDLNQSVILSTMIDIVKQ</sequence>
<evidence type="ECO:0000313" key="3">
    <source>
        <dbReference type="EMBL" id="KAG4423077.1"/>
    </source>
</evidence>
<keyword evidence="4" id="KW-1185">Reference proteome</keyword>